<evidence type="ECO:0000256" key="1">
    <source>
        <dbReference type="SAM" id="MobiDB-lite"/>
    </source>
</evidence>
<dbReference type="EMBL" id="LAYC01000001">
    <property type="protein sequence ID" value="KYK60509.1"/>
    <property type="molecule type" value="Genomic_DNA"/>
</dbReference>
<proteinExistence type="predicted"/>
<evidence type="ECO:0000313" key="2">
    <source>
        <dbReference type="EMBL" id="KYK60509.1"/>
    </source>
</evidence>
<accession>A0A151GTR8</accession>
<dbReference type="AlphaFoldDB" id="A0A151GTR8"/>
<dbReference type="Proteomes" id="UP000076580">
    <property type="component" value="Chromosome 01"/>
</dbReference>
<dbReference type="InParanoid" id="A0A151GTR8"/>
<sequence length="151" mass="15838">MTHRNKTLAAAIAAIPAQSELRVNATEVDVSFELLLKLAVKGRSNVAFSGTLFWQNSTTTLAVTASTLPRQPLALTISSEGTTSPQYLPAMSSSSQPALTRHGATVLMEAADGACRELSLDAAEIDGGDEAEQAEQVQEGEELVHVGDNAT</sequence>
<dbReference type="GeneID" id="63714289"/>
<keyword evidence="3" id="KW-1185">Reference proteome</keyword>
<reference evidence="2 3" key="1">
    <citation type="journal article" date="2016" name="Sci. Rep.">
        <title>Insights into Adaptations to a Near-Obligate Nematode Endoparasitic Lifestyle from the Finished Genome of Drechmeria coniospora.</title>
        <authorList>
            <person name="Zhang L."/>
            <person name="Zhou Z."/>
            <person name="Guo Q."/>
            <person name="Fokkens L."/>
            <person name="Miskei M."/>
            <person name="Pocsi I."/>
            <person name="Zhang W."/>
            <person name="Chen M."/>
            <person name="Wang L."/>
            <person name="Sun Y."/>
            <person name="Donzelli B.G."/>
            <person name="Gibson D.M."/>
            <person name="Nelson D.R."/>
            <person name="Luo J.G."/>
            <person name="Rep M."/>
            <person name="Liu H."/>
            <person name="Yang S."/>
            <person name="Wang J."/>
            <person name="Krasnoff S.B."/>
            <person name="Xu Y."/>
            <person name="Molnar I."/>
            <person name="Lin M."/>
        </authorList>
    </citation>
    <scope>NUCLEOTIDE SEQUENCE [LARGE SCALE GENOMIC DNA]</scope>
    <source>
        <strain evidence="2 3">ARSEF 6962</strain>
    </source>
</reference>
<gene>
    <name evidence="2" type="ORF">DCS_01646</name>
</gene>
<protein>
    <submittedName>
        <fullName evidence="2">Uncharacterized protein</fullName>
    </submittedName>
</protein>
<feature type="compositionally biased region" description="Acidic residues" evidence="1">
    <location>
        <begin position="126"/>
        <end position="141"/>
    </location>
</feature>
<feature type="region of interest" description="Disordered" evidence="1">
    <location>
        <begin position="126"/>
        <end position="151"/>
    </location>
</feature>
<dbReference type="RefSeq" id="XP_040659861.1">
    <property type="nucleotide sequence ID" value="XM_040798978.1"/>
</dbReference>
<comment type="caution">
    <text evidence="2">The sequence shown here is derived from an EMBL/GenBank/DDBJ whole genome shotgun (WGS) entry which is preliminary data.</text>
</comment>
<organism evidence="2 3">
    <name type="scientific">Drechmeria coniospora</name>
    <name type="common">Nematophagous fungus</name>
    <name type="synonym">Meria coniospora</name>
    <dbReference type="NCBI Taxonomy" id="98403"/>
    <lineage>
        <taxon>Eukaryota</taxon>
        <taxon>Fungi</taxon>
        <taxon>Dikarya</taxon>
        <taxon>Ascomycota</taxon>
        <taxon>Pezizomycotina</taxon>
        <taxon>Sordariomycetes</taxon>
        <taxon>Hypocreomycetidae</taxon>
        <taxon>Hypocreales</taxon>
        <taxon>Ophiocordycipitaceae</taxon>
        <taxon>Drechmeria</taxon>
    </lineage>
</organism>
<evidence type="ECO:0000313" key="3">
    <source>
        <dbReference type="Proteomes" id="UP000076580"/>
    </source>
</evidence>
<name>A0A151GTR8_DRECN</name>